<keyword evidence="2" id="KW-1185">Reference proteome</keyword>
<gene>
    <name evidence="1" type="ORF">DCAF_LOCUS14952</name>
</gene>
<sequence>MNSELAFEVAEDGGTYNPDYSKRHHLSSNQRRTYKIIRSQAKEPQQIIQNQEMWLEEATASLEGDGGCATEDSFDNEISFINIGPALQVEMKINRYMLLAIFNNDHVLEIISVENDDIEPLDQSEAVLDGYDDMS</sequence>
<protein>
    <submittedName>
        <fullName evidence="1">Uncharacterized protein</fullName>
    </submittedName>
</protein>
<organism evidence="1 2">
    <name type="scientific">Dovyalis caffra</name>
    <dbReference type="NCBI Taxonomy" id="77055"/>
    <lineage>
        <taxon>Eukaryota</taxon>
        <taxon>Viridiplantae</taxon>
        <taxon>Streptophyta</taxon>
        <taxon>Embryophyta</taxon>
        <taxon>Tracheophyta</taxon>
        <taxon>Spermatophyta</taxon>
        <taxon>Magnoliopsida</taxon>
        <taxon>eudicotyledons</taxon>
        <taxon>Gunneridae</taxon>
        <taxon>Pentapetalae</taxon>
        <taxon>rosids</taxon>
        <taxon>fabids</taxon>
        <taxon>Malpighiales</taxon>
        <taxon>Salicaceae</taxon>
        <taxon>Flacourtieae</taxon>
        <taxon>Dovyalis</taxon>
    </lineage>
</organism>
<name>A0AAV1RU32_9ROSI</name>
<dbReference type="AlphaFoldDB" id="A0AAV1RU32"/>
<comment type="caution">
    <text evidence="1">The sequence shown here is derived from an EMBL/GenBank/DDBJ whole genome shotgun (WGS) entry which is preliminary data.</text>
</comment>
<proteinExistence type="predicted"/>
<reference evidence="1 2" key="1">
    <citation type="submission" date="2024-01" db="EMBL/GenBank/DDBJ databases">
        <authorList>
            <person name="Waweru B."/>
        </authorList>
    </citation>
    <scope>NUCLEOTIDE SEQUENCE [LARGE SCALE GENOMIC DNA]</scope>
</reference>
<dbReference type="Proteomes" id="UP001314170">
    <property type="component" value="Unassembled WGS sequence"/>
</dbReference>
<dbReference type="EMBL" id="CAWUPB010001159">
    <property type="protein sequence ID" value="CAK7339875.1"/>
    <property type="molecule type" value="Genomic_DNA"/>
</dbReference>
<evidence type="ECO:0000313" key="2">
    <source>
        <dbReference type="Proteomes" id="UP001314170"/>
    </source>
</evidence>
<accession>A0AAV1RU32</accession>
<evidence type="ECO:0000313" key="1">
    <source>
        <dbReference type="EMBL" id="CAK7339875.1"/>
    </source>
</evidence>